<protein>
    <recommendedName>
        <fullName evidence="7">Protein tyrosine phosphatase</fullName>
    </recommendedName>
</protein>
<dbReference type="InterPro" id="IPR003595">
    <property type="entry name" value="Tyr_Pase_cat"/>
</dbReference>
<dbReference type="AlphaFoldDB" id="A0A813RTS2"/>
<feature type="domain" description="Tyrosine specific protein phosphatases" evidence="2">
    <location>
        <begin position="505"/>
        <end position="582"/>
    </location>
</feature>
<evidence type="ECO:0000313" key="6">
    <source>
        <dbReference type="Proteomes" id="UP000663870"/>
    </source>
</evidence>
<evidence type="ECO:0000259" key="2">
    <source>
        <dbReference type="PROSITE" id="PS50056"/>
    </source>
</evidence>
<dbReference type="PANTHER" id="PTHR19134:SF449">
    <property type="entry name" value="TYROSINE-PROTEIN PHOSPHATASE 1"/>
    <property type="match status" value="1"/>
</dbReference>
<dbReference type="SUPFAM" id="SSF52799">
    <property type="entry name" value="(Phosphotyrosine protein) phosphatases II"/>
    <property type="match status" value="2"/>
</dbReference>
<feature type="domain" description="Tyrosine specific protein phosphatases" evidence="2">
    <location>
        <begin position="221"/>
        <end position="294"/>
    </location>
</feature>
<dbReference type="Proteomes" id="UP000663854">
    <property type="component" value="Unassembled WGS sequence"/>
</dbReference>
<accession>A0A813RTS2</accession>
<dbReference type="InterPro" id="IPR016130">
    <property type="entry name" value="Tyr_Pase_AS"/>
</dbReference>
<reference evidence="3" key="1">
    <citation type="submission" date="2021-02" db="EMBL/GenBank/DDBJ databases">
        <authorList>
            <person name="Nowell W R."/>
        </authorList>
    </citation>
    <scope>NUCLEOTIDE SEQUENCE</scope>
</reference>
<dbReference type="PANTHER" id="PTHR19134">
    <property type="entry name" value="RECEPTOR-TYPE TYROSINE-PROTEIN PHOSPHATASE"/>
    <property type="match status" value="1"/>
</dbReference>
<dbReference type="PROSITE" id="PS50055">
    <property type="entry name" value="TYR_PHOSPHATASE_PTP"/>
    <property type="match status" value="2"/>
</dbReference>
<dbReference type="InterPro" id="IPR050348">
    <property type="entry name" value="Protein-Tyr_Phosphatase"/>
</dbReference>
<dbReference type="CDD" id="cd00047">
    <property type="entry name" value="PTPc"/>
    <property type="match status" value="1"/>
</dbReference>
<dbReference type="PROSITE" id="PS50056">
    <property type="entry name" value="TYR_PHOSPHATASE_2"/>
    <property type="match status" value="2"/>
</dbReference>
<comment type="caution">
    <text evidence="3">The sequence shown here is derived from an EMBL/GenBank/DDBJ whole genome shotgun (WGS) entry which is preliminary data.</text>
</comment>
<sequence>MDLYQHQYDFSVNQVVKKWRTLTANDSILLKQEFDTLRKMDEKRITIATNPINKSKNRYLLIYPYDEHFCRVSLKKKINNQTNDDSDYINASIIRCILPDQITTASTSRIFYAAQGPTEQTIDDFIEMIVEQQITVIVMLSFSYDPITCIYAQEHAAYFSEKVNAVIETKFYKIRTTAIIPAYRYIGRCLRIKSKLTGSVYNCEQYHYPNFIDKHVPIDCHSMIGLVMRLLEPNNRNCRILVHCNAGIGRTGVFIALYYLIEAFQNRYILNVKQLVDTIRLYRANLVQTIEQYEYIYQCLAEVAIHPCDGRPLDKFIEYCNNLLPTARLKDSTIYYDFKNRTNSILPDTYLTTIMAQQHSNYNRNEIFVPYDHNRVILHSPSETMYINATKVTNIIRPTGTILTQEPMKSTLQPFFSMLLQEYKIFIVAVEQMEKSNYTESEFISQNQIKVDILTVNPSKNKFGDYYRSHKIKVKYSNIRESDVFIFEYTGEWTNDGTYVPKNLEQFVRFVDRSIYHQRNIDPTRFGLVVHDRDGGTKAAFYCIVQNLFDRLLIDGRVAIENFVTHICQQRINALISLEQYIALHQIVCIWHNLRHRGALECNC</sequence>
<dbReference type="InterPro" id="IPR029021">
    <property type="entry name" value="Prot-tyrosine_phosphatase-like"/>
</dbReference>
<evidence type="ECO:0000259" key="1">
    <source>
        <dbReference type="PROSITE" id="PS50055"/>
    </source>
</evidence>
<name>A0A813RTS2_9BILA</name>
<proteinExistence type="predicted"/>
<evidence type="ECO:0008006" key="7">
    <source>
        <dbReference type="Google" id="ProtNLM"/>
    </source>
</evidence>
<evidence type="ECO:0000313" key="5">
    <source>
        <dbReference type="Proteomes" id="UP000663854"/>
    </source>
</evidence>
<evidence type="ECO:0000313" key="3">
    <source>
        <dbReference type="EMBL" id="CAF0785825.1"/>
    </source>
</evidence>
<dbReference type="Proteomes" id="UP000663870">
    <property type="component" value="Unassembled WGS sequence"/>
</dbReference>
<dbReference type="EMBL" id="CAJNOL010000265">
    <property type="protein sequence ID" value="CAF0971987.1"/>
    <property type="molecule type" value="Genomic_DNA"/>
</dbReference>
<feature type="domain" description="Tyrosine-protein phosphatase" evidence="1">
    <location>
        <begin position="30"/>
        <end position="303"/>
    </location>
</feature>
<dbReference type="Gene3D" id="3.90.190.10">
    <property type="entry name" value="Protein tyrosine phosphatase superfamily"/>
    <property type="match status" value="2"/>
</dbReference>
<dbReference type="PRINTS" id="PR00700">
    <property type="entry name" value="PRTYPHPHTASE"/>
</dbReference>
<evidence type="ECO:0000313" key="4">
    <source>
        <dbReference type="EMBL" id="CAF0971987.1"/>
    </source>
</evidence>
<dbReference type="GO" id="GO:0004725">
    <property type="term" value="F:protein tyrosine phosphatase activity"/>
    <property type="evidence" value="ECO:0007669"/>
    <property type="project" value="InterPro"/>
</dbReference>
<feature type="domain" description="Tyrosine-protein phosphatase" evidence="1">
    <location>
        <begin position="334"/>
        <end position="591"/>
    </location>
</feature>
<organism evidence="3 5">
    <name type="scientific">Rotaria sordida</name>
    <dbReference type="NCBI Taxonomy" id="392033"/>
    <lineage>
        <taxon>Eukaryota</taxon>
        <taxon>Metazoa</taxon>
        <taxon>Spiralia</taxon>
        <taxon>Gnathifera</taxon>
        <taxon>Rotifera</taxon>
        <taxon>Eurotatoria</taxon>
        <taxon>Bdelloidea</taxon>
        <taxon>Philodinida</taxon>
        <taxon>Philodinidae</taxon>
        <taxon>Rotaria</taxon>
    </lineage>
</organism>
<dbReference type="EMBL" id="CAJNOH010000032">
    <property type="protein sequence ID" value="CAF0785825.1"/>
    <property type="molecule type" value="Genomic_DNA"/>
</dbReference>
<dbReference type="InterPro" id="IPR000387">
    <property type="entry name" value="Tyr_Pase_dom"/>
</dbReference>
<dbReference type="SMART" id="SM00194">
    <property type="entry name" value="PTPc"/>
    <property type="match status" value="2"/>
</dbReference>
<dbReference type="InterPro" id="IPR000242">
    <property type="entry name" value="PTP_cat"/>
</dbReference>
<gene>
    <name evidence="4" type="ORF">JXQ802_LOCUS12718</name>
    <name evidence="3" type="ORF">PYM288_LOCUS3865</name>
</gene>
<keyword evidence="6" id="KW-1185">Reference proteome</keyword>
<dbReference type="Pfam" id="PF00102">
    <property type="entry name" value="Y_phosphatase"/>
    <property type="match status" value="2"/>
</dbReference>
<dbReference type="SMART" id="SM00404">
    <property type="entry name" value="PTPc_motif"/>
    <property type="match status" value="2"/>
</dbReference>
<dbReference type="PROSITE" id="PS00383">
    <property type="entry name" value="TYR_PHOSPHATASE_1"/>
    <property type="match status" value="1"/>
</dbReference>